<keyword evidence="8" id="KW-0812">Transmembrane</keyword>
<feature type="transmembrane region" description="Helical" evidence="8">
    <location>
        <begin position="222"/>
        <end position="241"/>
    </location>
</feature>
<dbReference type="InterPro" id="IPR008333">
    <property type="entry name" value="Cbr1-like_FAD-bd_dom"/>
</dbReference>
<dbReference type="EMBL" id="JAWDJX010000018">
    <property type="protein sequence ID" value="KAK3052984.1"/>
    <property type="molecule type" value="Genomic_DNA"/>
</dbReference>
<dbReference type="Gene3D" id="2.40.30.10">
    <property type="entry name" value="Translation factors"/>
    <property type="match status" value="1"/>
</dbReference>
<keyword evidence="5" id="KW-0560">Oxidoreductase</keyword>
<dbReference type="InterPro" id="IPR001199">
    <property type="entry name" value="Cyt_B5-like_heme/steroid-bd"/>
</dbReference>
<dbReference type="SUPFAM" id="SSF55856">
    <property type="entry name" value="Cytochrome b5-like heme/steroid binding domain"/>
    <property type="match status" value="1"/>
</dbReference>
<proteinExistence type="inferred from homology"/>
<dbReference type="GO" id="GO:0020037">
    <property type="term" value="F:heme binding"/>
    <property type="evidence" value="ECO:0007669"/>
    <property type="project" value="TreeGrafter"/>
</dbReference>
<organism evidence="10 11">
    <name type="scientific">Extremus antarcticus</name>
    <dbReference type="NCBI Taxonomy" id="702011"/>
    <lineage>
        <taxon>Eukaryota</taxon>
        <taxon>Fungi</taxon>
        <taxon>Dikarya</taxon>
        <taxon>Ascomycota</taxon>
        <taxon>Pezizomycotina</taxon>
        <taxon>Dothideomycetes</taxon>
        <taxon>Dothideomycetidae</taxon>
        <taxon>Mycosphaerellales</taxon>
        <taxon>Extremaceae</taxon>
        <taxon>Extremus</taxon>
    </lineage>
</organism>
<comment type="caution">
    <text evidence="10">The sequence shown here is derived from an EMBL/GenBank/DDBJ whole genome shotgun (WGS) entry which is preliminary data.</text>
</comment>
<dbReference type="GO" id="GO:0046872">
    <property type="term" value="F:metal ion binding"/>
    <property type="evidence" value="ECO:0007669"/>
    <property type="project" value="UniProtKB-KW"/>
</dbReference>
<dbReference type="Proteomes" id="UP001271007">
    <property type="component" value="Unassembled WGS sequence"/>
</dbReference>
<evidence type="ECO:0000313" key="11">
    <source>
        <dbReference type="Proteomes" id="UP001271007"/>
    </source>
</evidence>
<evidence type="ECO:0000256" key="8">
    <source>
        <dbReference type="SAM" id="Phobius"/>
    </source>
</evidence>
<sequence>MGMMNNCWYVVKTEIVSTKDMDPFVMFRHPCEPTGDGGWMKSSVENQIQSAKQEAGTPSKQFTREEIEKHDKEGDCWLVIDGKVYDTTSVLSWHPGGKASLLGHAGKVHQETTDQFSAIHDDFAYKKLHECALGVVTEKAANFIKAEAEEAAKEEAKNSTKKDSVVLHQKQWVPVTLKARKELSEDTRQYTFSLPEKNLGLSTCQHLKIGVHMKDKMLVRSYTPTNLCFLVMSLATARTLMARRMMRRMAIALRILLKPENCKMDTTRLTS</sequence>
<dbReference type="InterPro" id="IPR036400">
    <property type="entry name" value="Cyt_B5-like_heme/steroid_sf"/>
</dbReference>
<dbReference type="GO" id="GO:0016020">
    <property type="term" value="C:membrane"/>
    <property type="evidence" value="ECO:0007669"/>
    <property type="project" value="TreeGrafter"/>
</dbReference>
<keyword evidence="3" id="KW-0479">Metal-binding</keyword>
<dbReference type="PROSITE" id="PS50255">
    <property type="entry name" value="CYTOCHROME_B5_2"/>
    <property type="match status" value="1"/>
</dbReference>
<evidence type="ECO:0000313" key="10">
    <source>
        <dbReference type="EMBL" id="KAK3052984.1"/>
    </source>
</evidence>
<dbReference type="SUPFAM" id="SSF63380">
    <property type="entry name" value="Riboflavin synthase domain-like"/>
    <property type="match status" value="1"/>
</dbReference>
<keyword evidence="1" id="KW-0349">Heme</keyword>
<dbReference type="Pfam" id="PF00173">
    <property type="entry name" value="Cyt-b5"/>
    <property type="match status" value="1"/>
</dbReference>
<comment type="similarity">
    <text evidence="7">Belongs to the cytochrome b5 family.</text>
</comment>
<evidence type="ECO:0000256" key="7">
    <source>
        <dbReference type="ARBA" id="ARBA00038168"/>
    </source>
</evidence>
<dbReference type="AlphaFoldDB" id="A0AAJ0DFB9"/>
<evidence type="ECO:0000256" key="2">
    <source>
        <dbReference type="ARBA" id="ARBA00022630"/>
    </source>
</evidence>
<feature type="domain" description="Cytochrome b5 heme-binding" evidence="9">
    <location>
        <begin position="59"/>
        <end position="137"/>
    </location>
</feature>
<evidence type="ECO:0000256" key="1">
    <source>
        <dbReference type="ARBA" id="ARBA00022617"/>
    </source>
</evidence>
<accession>A0AAJ0DFB9</accession>
<keyword evidence="4" id="KW-0274">FAD</keyword>
<dbReference type="Gene3D" id="2.60.40.650">
    <property type="match status" value="1"/>
</dbReference>
<dbReference type="InterPro" id="IPR050668">
    <property type="entry name" value="Cytochrome_b5"/>
</dbReference>
<dbReference type="SMART" id="SM01117">
    <property type="entry name" value="Cyt-b5"/>
    <property type="match status" value="1"/>
</dbReference>
<name>A0AAJ0DFB9_9PEZI</name>
<evidence type="ECO:0000256" key="4">
    <source>
        <dbReference type="ARBA" id="ARBA00022827"/>
    </source>
</evidence>
<reference evidence="10" key="1">
    <citation type="submission" date="2023-04" db="EMBL/GenBank/DDBJ databases">
        <title>Black Yeasts Isolated from many extreme environments.</title>
        <authorList>
            <person name="Coleine C."/>
            <person name="Stajich J.E."/>
            <person name="Selbmann L."/>
        </authorList>
    </citation>
    <scope>NUCLEOTIDE SEQUENCE</scope>
    <source>
        <strain evidence="10">CCFEE 5312</strain>
    </source>
</reference>
<keyword evidence="8" id="KW-1133">Transmembrane helix</keyword>
<evidence type="ECO:0000256" key="5">
    <source>
        <dbReference type="ARBA" id="ARBA00023002"/>
    </source>
</evidence>
<keyword evidence="2" id="KW-0285">Flavoprotein</keyword>
<dbReference type="Gene3D" id="3.10.120.10">
    <property type="entry name" value="Cytochrome b5-like heme/steroid binding domain"/>
    <property type="match status" value="1"/>
</dbReference>
<dbReference type="InterPro" id="IPR017938">
    <property type="entry name" value="Riboflavin_synthase-like_b-brl"/>
</dbReference>
<keyword evidence="6" id="KW-0408">Iron</keyword>
<protein>
    <recommendedName>
        <fullName evidence="9">Cytochrome b5 heme-binding domain-containing protein</fullName>
    </recommendedName>
</protein>
<dbReference type="PANTHER" id="PTHR19359">
    <property type="entry name" value="CYTOCHROME B5"/>
    <property type="match status" value="1"/>
</dbReference>
<dbReference type="Pfam" id="PF00970">
    <property type="entry name" value="FAD_binding_6"/>
    <property type="match status" value="1"/>
</dbReference>
<gene>
    <name evidence="10" type="ORF">LTR09_006048</name>
</gene>
<keyword evidence="11" id="KW-1185">Reference proteome</keyword>
<keyword evidence="8" id="KW-0472">Membrane</keyword>
<evidence type="ECO:0000256" key="6">
    <source>
        <dbReference type="ARBA" id="ARBA00023004"/>
    </source>
</evidence>
<evidence type="ECO:0000259" key="9">
    <source>
        <dbReference type="PROSITE" id="PS50255"/>
    </source>
</evidence>
<evidence type="ECO:0000256" key="3">
    <source>
        <dbReference type="ARBA" id="ARBA00022723"/>
    </source>
</evidence>